<dbReference type="SFLD" id="SFLDS00003">
    <property type="entry name" value="Haloacid_Dehalogenase"/>
    <property type="match status" value="1"/>
</dbReference>
<dbReference type="InterPro" id="IPR036412">
    <property type="entry name" value="HAD-like_sf"/>
</dbReference>
<dbReference type="InterPro" id="IPR023299">
    <property type="entry name" value="ATPase_P-typ_cyto_dom_N"/>
</dbReference>
<organism evidence="20 21">
    <name type="scientific">Terfezia boudieri ATCC MYA-4762</name>
    <dbReference type="NCBI Taxonomy" id="1051890"/>
    <lineage>
        <taxon>Eukaryota</taxon>
        <taxon>Fungi</taxon>
        <taxon>Dikarya</taxon>
        <taxon>Ascomycota</taxon>
        <taxon>Pezizomycotina</taxon>
        <taxon>Pezizomycetes</taxon>
        <taxon>Pezizales</taxon>
        <taxon>Pezizaceae</taxon>
        <taxon>Terfezia</taxon>
    </lineage>
</organism>
<dbReference type="GO" id="GO:0005774">
    <property type="term" value="C:vacuolar membrane"/>
    <property type="evidence" value="ECO:0007669"/>
    <property type="project" value="UniProtKB-SubCell"/>
</dbReference>
<feature type="transmembrane region" description="Helical" evidence="18">
    <location>
        <begin position="125"/>
        <end position="143"/>
    </location>
</feature>
<dbReference type="Pfam" id="PF00122">
    <property type="entry name" value="E1-E2_ATPase"/>
    <property type="match status" value="1"/>
</dbReference>
<feature type="transmembrane region" description="Helical" evidence="18">
    <location>
        <begin position="336"/>
        <end position="356"/>
    </location>
</feature>
<feature type="domain" description="Cation-transporting P-type ATPase N-terminal" evidence="19">
    <location>
        <begin position="64"/>
        <end position="141"/>
    </location>
</feature>
<dbReference type="InterPro" id="IPR006068">
    <property type="entry name" value="ATPase_P-typ_cation-transptr_C"/>
</dbReference>
<sequence>MAANQRLGVPMISVITSVTRTNEEDNPFTPDPGQEGLFQQDNNPFAFTCGHLIKFFNPKSLAAYFASGGLEGLERGLQTDLVNGLNVREEEVTRKVSFGEATNRLPKKKGKSIWDLAWDAYKDPFILVLTGAAIISLALGIYETVSAKQHDPTGLTPIDWVEGVAIVVAIVIVVVVSAGNDWQKERQFVKLNAKKEDRHIQVVRSGKTQDISVYDLLVGDVVCINQGDLIPADGIIIESNEVKCDESSATGESDQMKKTAGQEVYDRIVANEGCTTGLEKLDPFIISGAKVLEGTGRYLVTAVGQNSSFGKIMMDLRHESDKTPLQTKLEGFAGGITKFGLGSAVLLLLVLTFKFIAGLPGNDDAATVKASTFLDILIVAVTIIVVAVPEGLPLAVTLALAYATTRMLKDNNLVRVLRACETMGNATTVCSDKTGTLTENKMTVVAGIVGRSTKFADIDMESENVGTTDKLAPSGTVLAGFSDQVKELFRASVVLNSTATDGERNGEFNGSKTETALLSLIGNYIGIGGPLSAVRAQYSIMQVFPFDSSRKCMGIVVSTPTGYRLLVKGASEILLNNCQSYITDATGDISTGELTLDDKVFFEEVITSYARRSLRTIGLVYKDYSQWPPVGVSILEESKLSKLPKVAFEDIFFDMTLFGIVGIQDPLRPGVSEAVHQCHMAGVTVRMVTGDNVETAKAIAKECGIYDNSHTSEYSVMEGPKFRRLPQEEMKIAIKSLRVLARSSPEDKRILVKALKDQDEIVAVTGDGTNDGPALKMADVGFSMGIAGTEVAKEASSIILMDDNFSSIVKALMWGRAVNDAVQKFLQFQLTVNITAVVLTFVSAVSSSDMKSVLTAVQLLWVNLIMDTFAALALATDAPTPSILNRLPTSRKAGLVSLRMWKMIIGQAILQLGITFMLYFGGARIFNYSTTDEHNQLRTMVFNTFVWMQIFNEFNNRRLDNGFNIFEGIHRNYFFIGINAVMFAGQIAIIFVGGRAFSIVPLNGAQWAICIALALISCPWAMLIRCIPDRWVEKLWLAMGKPVADVLAVAWNGMVGGCMMIFGRRPKQ</sequence>
<dbReference type="PANTHER" id="PTHR24093">
    <property type="entry name" value="CATION TRANSPORTING ATPASE"/>
    <property type="match status" value="1"/>
</dbReference>
<evidence type="ECO:0000256" key="5">
    <source>
        <dbReference type="ARBA" id="ARBA00022692"/>
    </source>
</evidence>
<evidence type="ECO:0000256" key="8">
    <source>
        <dbReference type="ARBA" id="ARBA00022837"/>
    </source>
</evidence>
<dbReference type="InterPro" id="IPR023298">
    <property type="entry name" value="ATPase_P-typ_TM_dom_sf"/>
</dbReference>
<keyword evidence="3" id="KW-0926">Vacuole</keyword>
<accession>A0A3N4M021</accession>
<dbReference type="InParanoid" id="A0A3N4M021"/>
<dbReference type="FunFam" id="3.40.50.1000:FF:000018">
    <property type="entry name" value="Calcium-transporting ATPase"/>
    <property type="match status" value="1"/>
</dbReference>
<comment type="similarity">
    <text evidence="15 18">Belongs to the cation transport ATPase (P-type) (TC 3.A.3) family.</text>
</comment>
<comment type="catalytic activity">
    <reaction evidence="16 18">
        <text>Ca(2+)(in) + ATP + H2O = Ca(2+)(out) + ADP + phosphate + H(+)</text>
        <dbReference type="Rhea" id="RHEA:18105"/>
        <dbReference type="ChEBI" id="CHEBI:15377"/>
        <dbReference type="ChEBI" id="CHEBI:15378"/>
        <dbReference type="ChEBI" id="CHEBI:29108"/>
        <dbReference type="ChEBI" id="CHEBI:30616"/>
        <dbReference type="ChEBI" id="CHEBI:43474"/>
        <dbReference type="ChEBI" id="CHEBI:456216"/>
        <dbReference type="EC" id="7.2.2.10"/>
    </reaction>
</comment>
<keyword evidence="6" id="KW-0479">Metal-binding</keyword>
<evidence type="ECO:0000313" key="21">
    <source>
        <dbReference type="Proteomes" id="UP000267821"/>
    </source>
</evidence>
<feature type="transmembrane region" description="Helical" evidence="18">
    <location>
        <begin position="858"/>
        <end position="879"/>
    </location>
</feature>
<dbReference type="InterPro" id="IPR001757">
    <property type="entry name" value="P_typ_ATPase"/>
</dbReference>
<feature type="transmembrane region" description="Helical" evidence="18">
    <location>
        <begin position="163"/>
        <end position="182"/>
    </location>
</feature>
<dbReference type="SFLD" id="SFLDG00002">
    <property type="entry name" value="C1.7:_P-type_atpase_like"/>
    <property type="match status" value="1"/>
</dbReference>
<dbReference type="InterPro" id="IPR044492">
    <property type="entry name" value="P_typ_ATPase_HD_dom"/>
</dbReference>
<dbReference type="EMBL" id="ML121533">
    <property type="protein sequence ID" value="RPB26732.1"/>
    <property type="molecule type" value="Genomic_DNA"/>
</dbReference>
<dbReference type="InterPro" id="IPR059000">
    <property type="entry name" value="ATPase_P-type_domA"/>
</dbReference>
<dbReference type="InterPro" id="IPR018303">
    <property type="entry name" value="ATPase_P-typ_P_site"/>
</dbReference>
<evidence type="ECO:0000256" key="7">
    <source>
        <dbReference type="ARBA" id="ARBA00022741"/>
    </source>
</evidence>
<dbReference type="NCBIfam" id="TIGR01494">
    <property type="entry name" value="ATPase_P-type"/>
    <property type="match status" value="2"/>
</dbReference>
<dbReference type="SUPFAM" id="SSF56784">
    <property type="entry name" value="HAD-like"/>
    <property type="match status" value="1"/>
</dbReference>
<feature type="transmembrane region" description="Helical" evidence="18">
    <location>
        <begin position="825"/>
        <end position="846"/>
    </location>
</feature>
<comment type="function">
    <text evidence="17">This magnesium-dependent enzyme catalyzes the hydrolysis of ATP coupled with the transport of calcium. Transports the calcium to the vacuole and participates in the control of the cytosolic free calcium.</text>
</comment>
<dbReference type="PANTHER" id="PTHR24093:SF369">
    <property type="entry name" value="CALCIUM-TRANSPORTING ATPASE"/>
    <property type="match status" value="1"/>
</dbReference>
<evidence type="ECO:0000259" key="19">
    <source>
        <dbReference type="SMART" id="SM00831"/>
    </source>
</evidence>
<dbReference type="InterPro" id="IPR008250">
    <property type="entry name" value="ATPase_P-typ_transduc_dom_A_sf"/>
</dbReference>
<comment type="caution">
    <text evidence="18">Lacks conserved residue(s) required for the propagation of feature annotation.</text>
</comment>
<dbReference type="Gene3D" id="2.70.150.10">
    <property type="entry name" value="Calcium-transporting ATPase, cytoplasmic transduction domain A"/>
    <property type="match status" value="1"/>
</dbReference>
<keyword evidence="12 18" id="KW-1133">Transmembrane helix</keyword>
<keyword evidence="8 18" id="KW-0106">Calcium</keyword>
<evidence type="ECO:0000256" key="17">
    <source>
        <dbReference type="ARBA" id="ARBA00059328"/>
    </source>
</evidence>
<dbReference type="Gene3D" id="1.20.1110.10">
    <property type="entry name" value="Calcium-transporting ATPase, transmembrane domain"/>
    <property type="match status" value="1"/>
</dbReference>
<evidence type="ECO:0000256" key="3">
    <source>
        <dbReference type="ARBA" id="ARBA00022554"/>
    </source>
</evidence>
<dbReference type="Pfam" id="PF00690">
    <property type="entry name" value="Cation_ATPase_N"/>
    <property type="match status" value="1"/>
</dbReference>
<keyword evidence="4 18" id="KW-0109">Calcium transport</keyword>
<evidence type="ECO:0000256" key="2">
    <source>
        <dbReference type="ARBA" id="ARBA00022448"/>
    </source>
</evidence>
<dbReference type="GO" id="GO:0006874">
    <property type="term" value="P:intracellular calcium ion homeostasis"/>
    <property type="evidence" value="ECO:0007669"/>
    <property type="project" value="UniProtKB-ARBA"/>
</dbReference>
<dbReference type="Proteomes" id="UP000267821">
    <property type="component" value="Unassembled WGS sequence"/>
</dbReference>
<dbReference type="FunFam" id="1.20.1110.10:FF:000039">
    <property type="entry name" value="Calcium-transporting ATPase"/>
    <property type="match status" value="1"/>
</dbReference>
<gene>
    <name evidence="20" type="ORF">L211DRAFT_856128</name>
</gene>
<name>A0A3N4M021_9PEZI</name>
<feature type="transmembrane region" description="Helical" evidence="18">
    <location>
        <begin position="900"/>
        <end position="920"/>
    </location>
</feature>
<dbReference type="FunFam" id="2.70.150.10:FF:000028">
    <property type="entry name" value="Calcium-transporting ATPase"/>
    <property type="match status" value="1"/>
</dbReference>
<dbReference type="STRING" id="1051890.A0A3N4M021"/>
<evidence type="ECO:0000256" key="1">
    <source>
        <dbReference type="ARBA" id="ARBA00004128"/>
    </source>
</evidence>
<evidence type="ECO:0000313" key="20">
    <source>
        <dbReference type="EMBL" id="RPB26732.1"/>
    </source>
</evidence>
<dbReference type="SUPFAM" id="SSF81660">
    <property type="entry name" value="Metal cation-transporting ATPase, ATP-binding domain N"/>
    <property type="match status" value="1"/>
</dbReference>
<dbReference type="Gene3D" id="3.40.50.1000">
    <property type="entry name" value="HAD superfamily/HAD-like"/>
    <property type="match status" value="1"/>
</dbReference>
<keyword evidence="10" id="KW-0460">Magnesium</keyword>
<keyword evidence="14 18" id="KW-0472">Membrane</keyword>
<evidence type="ECO:0000256" key="18">
    <source>
        <dbReference type="RuleBase" id="RU361146"/>
    </source>
</evidence>
<keyword evidence="2 18" id="KW-0813">Transport</keyword>
<dbReference type="InterPro" id="IPR006408">
    <property type="entry name" value="P-type_ATPase_IIB"/>
</dbReference>
<keyword evidence="21" id="KW-1185">Reference proteome</keyword>
<evidence type="ECO:0000256" key="11">
    <source>
        <dbReference type="ARBA" id="ARBA00022967"/>
    </source>
</evidence>
<evidence type="ECO:0000256" key="15">
    <source>
        <dbReference type="ARBA" id="ARBA00038148"/>
    </source>
</evidence>
<dbReference type="InterPro" id="IPR023214">
    <property type="entry name" value="HAD_sf"/>
</dbReference>
<evidence type="ECO:0000256" key="9">
    <source>
        <dbReference type="ARBA" id="ARBA00022840"/>
    </source>
</evidence>
<dbReference type="OrthoDB" id="3352408at2759"/>
<dbReference type="GO" id="GO:0005886">
    <property type="term" value="C:plasma membrane"/>
    <property type="evidence" value="ECO:0007669"/>
    <property type="project" value="TreeGrafter"/>
</dbReference>
<dbReference type="GO" id="GO:0005524">
    <property type="term" value="F:ATP binding"/>
    <property type="evidence" value="ECO:0007669"/>
    <property type="project" value="UniProtKB-KW"/>
</dbReference>
<dbReference type="PRINTS" id="PR00119">
    <property type="entry name" value="CATATPASE"/>
</dbReference>
<keyword evidence="9 18" id="KW-0067">ATP-binding</keyword>
<dbReference type="EC" id="7.2.2.10" evidence="18"/>
<comment type="subcellular location">
    <subcellularLocation>
        <location evidence="18">Membrane</location>
        <topology evidence="18">Multi-pass membrane protein</topology>
    </subcellularLocation>
    <subcellularLocation>
        <location evidence="1">Vacuole membrane</location>
        <topology evidence="1">Multi-pass membrane protein</topology>
    </subcellularLocation>
</comment>
<reference evidence="20 21" key="1">
    <citation type="journal article" date="2018" name="Nat. Ecol. Evol.">
        <title>Pezizomycetes genomes reveal the molecular basis of ectomycorrhizal truffle lifestyle.</title>
        <authorList>
            <person name="Murat C."/>
            <person name="Payen T."/>
            <person name="Noel B."/>
            <person name="Kuo A."/>
            <person name="Morin E."/>
            <person name="Chen J."/>
            <person name="Kohler A."/>
            <person name="Krizsan K."/>
            <person name="Balestrini R."/>
            <person name="Da Silva C."/>
            <person name="Montanini B."/>
            <person name="Hainaut M."/>
            <person name="Levati E."/>
            <person name="Barry K.W."/>
            <person name="Belfiori B."/>
            <person name="Cichocki N."/>
            <person name="Clum A."/>
            <person name="Dockter R.B."/>
            <person name="Fauchery L."/>
            <person name="Guy J."/>
            <person name="Iotti M."/>
            <person name="Le Tacon F."/>
            <person name="Lindquist E.A."/>
            <person name="Lipzen A."/>
            <person name="Malagnac F."/>
            <person name="Mello A."/>
            <person name="Molinier V."/>
            <person name="Miyauchi S."/>
            <person name="Poulain J."/>
            <person name="Riccioni C."/>
            <person name="Rubini A."/>
            <person name="Sitrit Y."/>
            <person name="Splivallo R."/>
            <person name="Traeger S."/>
            <person name="Wang M."/>
            <person name="Zifcakova L."/>
            <person name="Wipf D."/>
            <person name="Zambonelli A."/>
            <person name="Paolocci F."/>
            <person name="Nowrousian M."/>
            <person name="Ottonello S."/>
            <person name="Baldrian P."/>
            <person name="Spatafora J.W."/>
            <person name="Henrissat B."/>
            <person name="Nagy L.G."/>
            <person name="Aury J.M."/>
            <person name="Wincker P."/>
            <person name="Grigoriev I.V."/>
            <person name="Bonfante P."/>
            <person name="Martin F.M."/>
        </authorList>
    </citation>
    <scope>NUCLEOTIDE SEQUENCE [LARGE SCALE GENOMIC DNA]</scope>
    <source>
        <strain evidence="20 21">ATCC MYA-4762</strain>
    </source>
</reference>
<evidence type="ECO:0000256" key="13">
    <source>
        <dbReference type="ARBA" id="ARBA00023065"/>
    </source>
</evidence>
<dbReference type="AlphaFoldDB" id="A0A3N4M021"/>
<dbReference type="Pfam" id="PF00689">
    <property type="entry name" value="Cation_ATPase_C"/>
    <property type="match status" value="1"/>
</dbReference>
<dbReference type="Gene3D" id="3.40.1110.10">
    <property type="entry name" value="Calcium-transporting ATPase, cytoplasmic domain N"/>
    <property type="match status" value="1"/>
</dbReference>
<evidence type="ECO:0000256" key="10">
    <source>
        <dbReference type="ARBA" id="ARBA00022842"/>
    </source>
</evidence>
<protein>
    <recommendedName>
        <fullName evidence="18">Calcium-transporting ATPase</fullName>
        <ecNumber evidence="18">7.2.2.10</ecNumber>
    </recommendedName>
</protein>
<dbReference type="GO" id="GO:0046872">
    <property type="term" value="F:metal ion binding"/>
    <property type="evidence" value="ECO:0007669"/>
    <property type="project" value="UniProtKB-KW"/>
</dbReference>
<dbReference type="InterPro" id="IPR004014">
    <property type="entry name" value="ATPase_P-typ_cation-transptr_N"/>
</dbReference>
<keyword evidence="13 18" id="KW-0406">Ion transport</keyword>
<feature type="transmembrane region" description="Helical" evidence="18">
    <location>
        <begin position="376"/>
        <end position="403"/>
    </location>
</feature>
<comment type="function">
    <text evidence="18">Catalyzes the hydrolysis of ATP coupled with the transport of calcium.</text>
</comment>
<feature type="transmembrane region" description="Helical" evidence="18">
    <location>
        <begin position="973"/>
        <end position="992"/>
    </location>
</feature>
<dbReference type="GO" id="GO:0005388">
    <property type="term" value="F:P-type calcium transporter activity"/>
    <property type="evidence" value="ECO:0007669"/>
    <property type="project" value="UniProtKB-EC"/>
</dbReference>
<dbReference type="FunCoup" id="A0A3N4M021">
    <property type="interactions" value="424"/>
</dbReference>
<proteinExistence type="inferred from homology"/>
<evidence type="ECO:0000256" key="14">
    <source>
        <dbReference type="ARBA" id="ARBA00023136"/>
    </source>
</evidence>
<dbReference type="SFLD" id="SFLDF00027">
    <property type="entry name" value="p-type_atpase"/>
    <property type="match status" value="1"/>
</dbReference>
<keyword evidence="5 18" id="KW-0812">Transmembrane</keyword>
<evidence type="ECO:0000256" key="16">
    <source>
        <dbReference type="ARBA" id="ARBA00048694"/>
    </source>
</evidence>
<dbReference type="PROSITE" id="PS00154">
    <property type="entry name" value="ATPASE_E1_E2"/>
    <property type="match status" value="1"/>
</dbReference>
<dbReference type="NCBIfam" id="TIGR01517">
    <property type="entry name" value="ATPase-IIB_Ca"/>
    <property type="match status" value="1"/>
</dbReference>
<dbReference type="SUPFAM" id="SSF81665">
    <property type="entry name" value="Calcium ATPase, transmembrane domain M"/>
    <property type="match status" value="1"/>
</dbReference>
<dbReference type="SUPFAM" id="SSF81653">
    <property type="entry name" value="Calcium ATPase, transduction domain A"/>
    <property type="match status" value="1"/>
</dbReference>
<evidence type="ECO:0000256" key="4">
    <source>
        <dbReference type="ARBA" id="ARBA00022568"/>
    </source>
</evidence>
<dbReference type="SMART" id="SM00831">
    <property type="entry name" value="Cation_ATPase_N"/>
    <property type="match status" value="1"/>
</dbReference>
<dbReference type="CDD" id="cd02081">
    <property type="entry name" value="P-type_ATPase_Ca_PMCA-like"/>
    <property type="match status" value="1"/>
</dbReference>
<keyword evidence="11" id="KW-1278">Translocase</keyword>
<keyword evidence="7 18" id="KW-0547">Nucleotide-binding</keyword>
<feature type="transmembrane region" description="Helical" evidence="18">
    <location>
        <begin position="1004"/>
        <end position="1023"/>
    </location>
</feature>
<dbReference type="GO" id="GO:0016887">
    <property type="term" value="F:ATP hydrolysis activity"/>
    <property type="evidence" value="ECO:0007669"/>
    <property type="project" value="InterPro"/>
</dbReference>
<dbReference type="Pfam" id="PF13246">
    <property type="entry name" value="Cation_ATPase"/>
    <property type="match status" value="1"/>
</dbReference>
<evidence type="ECO:0000256" key="6">
    <source>
        <dbReference type="ARBA" id="ARBA00022723"/>
    </source>
</evidence>
<evidence type="ECO:0000256" key="12">
    <source>
        <dbReference type="ARBA" id="ARBA00022989"/>
    </source>
</evidence>